<reference evidence="2 3" key="1">
    <citation type="submission" date="2018-11" db="EMBL/GenBank/DDBJ databases">
        <title>Species Designations Belie Phenotypic and Genotypic Heterogeneity in Oral Streptococci.</title>
        <authorList>
            <person name="Velsko I."/>
        </authorList>
    </citation>
    <scope>NUCLEOTIDE SEQUENCE [LARGE SCALE GENOMIC DNA]</scope>
    <source>
        <strain evidence="2 3">BCC17</strain>
    </source>
</reference>
<sequence>MLELLKIVLIAVIESIISWLVTRWLDDHFDK</sequence>
<keyword evidence="1" id="KW-0812">Transmembrane</keyword>
<dbReference type="EMBL" id="RJPX01000007">
    <property type="protein sequence ID" value="RSK06781.1"/>
    <property type="molecule type" value="Genomic_DNA"/>
</dbReference>
<name>A0A3R9LC19_STRMT</name>
<evidence type="ECO:0000256" key="1">
    <source>
        <dbReference type="SAM" id="Phobius"/>
    </source>
</evidence>
<gene>
    <name evidence="2" type="ORF">D8787_03350</name>
</gene>
<keyword evidence="1" id="KW-1133">Transmembrane helix</keyword>
<dbReference type="Proteomes" id="UP000277819">
    <property type="component" value="Unassembled WGS sequence"/>
</dbReference>
<keyword evidence="1" id="KW-0472">Membrane</keyword>
<dbReference type="AlphaFoldDB" id="A0A3R9LC19"/>
<organism evidence="2 3">
    <name type="scientific">Streptococcus mitis</name>
    <dbReference type="NCBI Taxonomy" id="28037"/>
    <lineage>
        <taxon>Bacteria</taxon>
        <taxon>Bacillati</taxon>
        <taxon>Bacillota</taxon>
        <taxon>Bacilli</taxon>
        <taxon>Lactobacillales</taxon>
        <taxon>Streptococcaceae</taxon>
        <taxon>Streptococcus</taxon>
        <taxon>Streptococcus mitis group</taxon>
    </lineage>
</organism>
<comment type="caution">
    <text evidence="2">The sequence shown here is derived from an EMBL/GenBank/DDBJ whole genome shotgun (WGS) entry which is preliminary data.</text>
</comment>
<evidence type="ECO:0000313" key="3">
    <source>
        <dbReference type="Proteomes" id="UP000277819"/>
    </source>
</evidence>
<feature type="transmembrane region" description="Helical" evidence="1">
    <location>
        <begin position="7"/>
        <end position="25"/>
    </location>
</feature>
<accession>A0A3R9LC19</accession>
<protein>
    <recommendedName>
        <fullName evidence="4">Type I toxin-antitoxin system Fst family toxin</fullName>
    </recommendedName>
</protein>
<evidence type="ECO:0000313" key="2">
    <source>
        <dbReference type="EMBL" id="RSK06781.1"/>
    </source>
</evidence>
<evidence type="ECO:0008006" key="4">
    <source>
        <dbReference type="Google" id="ProtNLM"/>
    </source>
</evidence>
<proteinExistence type="predicted"/>